<dbReference type="AlphaFoldDB" id="A0A3M7SI35"/>
<evidence type="ECO:0000313" key="1">
    <source>
        <dbReference type="EMBL" id="RNA35365.1"/>
    </source>
</evidence>
<reference evidence="1 2" key="1">
    <citation type="journal article" date="2018" name="Sci. Rep.">
        <title>Genomic signatures of local adaptation to the degree of environmental predictability in rotifers.</title>
        <authorList>
            <person name="Franch-Gras L."/>
            <person name="Hahn C."/>
            <person name="Garcia-Roger E.M."/>
            <person name="Carmona M.J."/>
            <person name="Serra M."/>
            <person name="Gomez A."/>
        </authorList>
    </citation>
    <scope>NUCLEOTIDE SEQUENCE [LARGE SCALE GENOMIC DNA]</scope>
    <source>
        <strain evidence="1">HYR1</strain>
    </source>
</reference>
<organism evidence="1 2">
    <name type="scientific">Brachionus plicatilis</name>
    <name type="common">Marine rotifer</name>
    <name type="synonym">Brachionus muelleri</name>
    <dbReference type="NCBI Taxonomy" id="10195"/>
    <lineage>
        <taxon>Eukaryota</taxon>
        <taxon>Metazoa</taxon>
        <taxon>Spiralia</taxon>
        <taxon>Gnathifera</taxon>
        <taxon>Rotifera</taxon>
        <taxon>Eurotatoria</taxon>
        <taxon>Monogononta</taxon>
        <taxon>Pseudotrocha</taxon>
        <taxon>Ploima</taxon>
        <taxon>Brachionidae</taxon>
        <taxon>Brachionus</taxon>
    </lineage>
</organism>
<comment type="caution">
    <text evidence="1">The sequence shown here is derived from an EMBL/GenBank/DDBJ whole genome shotgun (WGS) entry which is preliminary data.</text>
</comment>
<keyword evidence="2" id="KW-1185">Reference proteome</keyword>
<sequence>MRSENSFLAIVWNRRTKRDAQSSAKRSDCLRLGSDLRAILNKDVEPISNNTLNYFKDVSLNSDNFS</sequence>
<accession>A0A3M7SI35</accession>
<proteinExistence type="predicted"/>
<gene>
    <name evidence="1" type="ORF">BpHYR1_019586</name>
</gene>
<dbReference type="EMBL" id="REGN01001332">
    <property type="protein sequence ID" value="RNA35365.1"/>
    <property type="molecule type" value="Genomic_DNA"/>
</dbReference>
<protein>
    <submittedName>
        <fullName evidence="1">Uncharacterized protein</fullName>
    </submittedName>
</protein>
<name>A0A3M7SI35_BRAPC</name>
<dbReference type="Proteomes" id="UP000276133">
    <property type="component" value="Unassembled WGS sequence"/>
</dbReference>
<evidence type="ECO:0000313" key="2">
    <source>
        <dbReference type="Proteomes" id="UP000276133"/>
    </source>
</evidence>